<dbReference type="EMBL" id="ANOG01001074">
    <property type="protein sequence ID" value="EMI15526.1"/>
    <property type="molecule type" value="Genomic_DNA"/>
</dbReference>
<evidence type="ECO:0000256" key="1">
    <source>
        <dbReference type="SAM" id="MobiDB-lite"/>
    </source>
</evidence>
<evidence type="ECO:0000313" key="3">
    <source>
        <dbReference type="Proteomes" id="UP000011991"/>
    </source>
</evidence>
<keyword evidence="3" id="KW-1185">Reference proteome</keyword>
<gene>
    <name evidence="2" type="ORF">RMSM_07544</name>
</gene>
<feature type="region of interest" description="Disordered" evidence="1">
    <location>
        <begin position="1"/>
        <end position="42"/>
    </location>
</feature>
<name>M5R8Z8_9BACT</name>
<evidence type="ECO:0000313" key="2">
    <source>
        <dbReference type="EMBL" id="EMI15526.1"/>
    </source>
</evidence>
<dbReference type="Proteomes" id="UP000011991">
    <property type="component" value="Unassembled WGS sequence"/>
</dbReference>
<reference evidence="2 3" key="1">
    <citation type="journal article" date="2013" name="Mar. Genomics">
        <title>Expression of sulfatases in Rhodopirellula baltica and the diversity of sulfatases in the genus Rhodopirellula.</title>
        <authorList>
            <person name="Wegner C.E."/>
            <person name="Richter-Heitmann T."/>
            <person name="Klindworth A."/>
            <person name="Klockow C."/>
            <person name="Richter M."/>
            <person name="Achstetter T."/>
            <person name="Glockner F.O."/>
            <person name="Harder J."/>
        </authorList>
    </citation>
    <scope>NUCLEOTIDE SEQUENCE [LARGE SCALE GENOMIC DNA]</scope>
    <source>
        <strain evidence="2 3">SM1</strain>
    </source>
</reference>
<protein>
    <submittedName>
        <fullName evidence="2">Uncharacterized protein</fullName>
    </submittedName>
</protein>
<comment type="caution">
    <text evidence="2">The sequence shown here is derived from an EMBL/GenBank/DDBJ whole genome shotgun (WGS) entry which is preliminary data.</text>
</comment>
<feature type="compositionally biased region" description="Basic and acidic residues" evidence="1">
    <location>
        <begin position="1"/>
        <end position="14"/>
    </location>
</feature>
<proteinExistence type="predicted"/>
<organism evidence="2 3">
    <name type="scientific">Rhodopirellula maiorica SM1</name>
    <dbReference type="NCBI Taxonomy" id="1265738"/>
    <lineage>
        <taxon>Bacteria</taxon>
        <taxon>Pseudomonadati</taxon>
        <taxon>Planctomycetota</taxon>
        <taxon>Planctomycetia</taxon>
        <taxon>Pirellulales</taxon>
        <taxon>Pirellulaceae</taxon>
        <taxon>Novipirellula</taxon>
    </lineage>
</organism>
<sequence>MLEKSVESIERGVEGDGPTGGIVVANSSPANVPFDRGGEETL</sequence>
<accession>M5R8Z8</accession>
<dbReference type="AlphaFoldDB" id="M5R8Z8"/>